<name>A0A2P2QG15_RHIMU</name>
<protein>
    <submittedName>
        <fullName evidence="1">Uncharacterized protein</fullName>
    </submittedName>
</protein>
<reference evidence="1" key="1">
    <citation type="submission" date="2018-02" db="EMBL/GenBank/DDBJ databases">
        <title>Rhizophora mucronata_Transcriptome.</title>
        <authorList>
            <person name="Meera S.P."/>
            <person name="Sreeshan A."/>
            <person name="Augustine A."/>
        </authorList>
    </citation>
    <scope>NUCLEOTIDE SEQUENCE</scope>
    <source>
        <tissue evidence="1">Leaf</tissue>
    </source>
</reference>
<evidence type="ECO:0000313" key="1">
    <source>
        <dbReference type="EMBL" id="MBX65817.1"/>
    </source>
</evidence>
<dbReference type="EMBL" id="GGEC01085333">
    <property type="protein sequence ID" value="MBX65817.1"/>
    <property type="molecule type" value="Transcribed_RNA"/>
</dbReference>
<sequence length="59" mass="6866">MGSGFRHPRLPLRNCYFCTCSKTRFSRVSRNLTNQLKRTAFLVNSLTLVGQWSVLWSMV</sequence>
<dbReference type="AlphaFoldDB" id="A0A2P2QG15"/>
<organism evidence="1">
    <name type="scientific">Rhizophora mucronata</name>
    <name type="common">Asiatic mangrove</name>
    <dbReference type="NCBI Taxonomy" id="61149"/>
    <lineage>
        <taxon>Eukaryota</taxon>
        <taxon>Viridiplantae</taxon>
        <taxon>Streptophyta</taxon>
        <taxon>Embryophyta</taxon>
        <taxon>Tracheophyta</taxon>
        <taxon>Spermatophyta</taxon>
        <taxon>Magnoliopsida</taxon>
        <taxon>eudicotyledons</taxon>
        <taxon>Gunneridae</taxon>
        <taxon>Pentapetalae</taxon>
        <taxon>rosids</taxon>
        <taxon>fabids</taxon>
        <taxon>Malpighiales</taxon>
        <taxon>Rhizophoraceae</taxon>
        <taxon>Rhizophora</taxon>
    </lineage>
</organism>
<accession>A0A2P2QG15</accession>
<proteinExistence type="predicted"/>